<gene>
    <name evidence="2" type="ORF">JHL22_09815</name>
</gene>
<sequence>MMKFTRYPVFSVLLLSACAATAPIEMANPASMLCQQKGGKVIIMQGKNGQYGICQFPDGTQIEEWEFYRQHYQVTKANEQ</sequence>
<feature type="signal peptide" evidence="1">
    <location>
        <begin position="1"/>
        <end position="22"/>
    </location>
</feature>
<name>A0ABS1EFL2_9BURK</name>
<evidence type="ECO:0000313" key="3">
    <source>
        <dbReference type="Proteomes" id="UP000635316"/>
    </source>
</evidence>
<dbReference type="PANTHER" id="PTHR38008:SF2">
    <property type="entry name" value="HEMOLYSIN"/>
    <property type="match status" value="1"/>
</dbReference>
<dbReference type="PROSITE" id="PS51257">
    <property type="entry name" value="PROKAR_LIPOPROTEIN"/>
    <property type="match status" value="1"/>
</dbReference>
<organism evidence="2 3">
    <name type="scientific">Advenella mandrilli</name>
    <dbReference type="NCBI Taxonomy" id="2800330"/>
    <lineage>
        <taxon>Bacteria</taxon>
        <taxon>Pseudomonadati</taxon>
        <taxon>Pseudomonadota</taxon>
        <taxon>Betaproteobacteria</taxon>
        <taxon>Burkholderiales</taxon>
        <taxon>Alcaligenaceae</taxon>
    </lineage>
</organism>
<evidence type="ECO:0000313" key="2">
    <source>
        <dbReference type="EMBL" id="MBK1781515.1"/>
    </source>
</evidence>
<keyword evidence="3" id="KW-1185">Reference proteome</keyword>
<dbReference type="InterPro" id="IPR005590">
    <property type="entry name" value="DUF333"/>
</dbReference>
<dbReference type="Pfam" id="PF03891">
    <property type="entry name" value="DUF333"/>
    <property type="match status" value="1"/>
</dbReference>
<keyword evidence="1" id="KW-0732">Signal</keyword>
<proteinExistence type="predicted"/>
<dbReference type="PANTHER" id="PTHR38008">
    <property type="entry name" value="HEMOLYSIN-RELATED"/>
    <property type="match status" value="1"/>
</dbReference>
<feature type="chain" id="PRO_5047446734" evidence="1">
    <location>
        <begin position="23"/>
        <end position="80"/>
    </location>
</feature>
<dbReference type="EMBL" id="JAENGP010000010">
    <property type="protein sequence ID" value="MBK1781515.1"/>
    <property type="molecule type" value="Genomic_DNA"/>
</dbReference>
<comment type="caution">
    <text evidence="2">The sequence shown here is derived from an EMBL/GenBank/DDBJ whole genome shotgun (WGS) entry which is preliminary data.</text>
</comment>
<evidence type="ECO:0000256" key="1">
    <source>
        <dbReference type="SAM" id="SignalP"/>
    </source>
</evidence>
<reference evidence="2 3" key="1">
    <citation type="submission" date="2020-12" db="EMBL/GenBank/DDBJ databases">
        <authorList>
            <person name="Lu T."/>
            <person name="Wang Q."/>
            <person name="Han X."/>
        </authorList>
    </citation>
    <scope>NUCLEOTIDE SEQUENCE [LARGE SCALE GENOMIC DNA]</scope>
    <source>
        <strain evidence="2 3">WQ 585</strain>
    </source>
</reference>
<accession>A0ABS1EFL2</accession>
<dbReference type="Proteomes" id="UP000635316">
    <property type="component" value="Unassembled WGS sequence"/>
</dbReference>
<protein>
    <submittedName>
        <fullName evidence="2">DUF333 domain-containing protein</fullName>
    </submittedName>
</protein>